<protein>
    <recommendedName>
        <fullName evidence="8">BHLH domain-containing protein</fullName>
    </recommendedName>
</protein>
<evidence type="ECO:0000313" key="9">
    <source>
        <dbReference type="EMBL" id="KAL3749315.1"/>
    </source>
</evidence>
<evidence type="ECO:0000256" key="5">
    <source>
        <dbReference type="ARBA" id="ARBA00023242"/>
    </source>
</evidence>
<sequence>MNCRLYEVKDEHHAEAFFNRVSLAKEDSLPLGERVAALQRNQRAPGAPNDVKLGPGGSREIFFISRSSAKYVEDEEDRDPRREKRRGIQSLGLKSDKQGFHGRGRGNRGRGRRGRRGWPLEGSTSQEQESYIHRDAYTCYSPPLVHFPYLSPPTPSPLAEQAFDPLGIPFGVVKDEEATMVKKLNHNASERDRRKKMNSLYSTLRSLLPAADQMKKLSVPTTVSRALKHIPELQQQVEKLTQEKEKLLSRINASRDGDYYTSHQEISTGEGALQILVPSISATRLSESEVAIQISTRKVMTHKTVDFSEVLLALDYLGFPVISSSTFESCGGMKTTFYNLHVQVERSRGVECGDLKEKLSALFDHRKRSHVNFLGNLGTR</sequence>
<dbReference type="Gene3D" id="4.10.280.10">
    <property type="entry name" value="Helix-loop-helix DNA-binding domain"/>
    <property type="match status" value="1"/>
</dbReference>
<keyword evidence="5" id="KW-0539">Nucleus</keyword>
<dbReference type="Pfam" id="PF00010">
    <property type="entry name" value="HLH"/>
    <property type="match status" value="1"/>
</dbReference>
<dbReference type="PANTHER" id="PTHR13935:SF41">
    <property type="entry name" value="TRANSCRIPTION FACTOR ORG2-RELATED"/>
    <property type="match status" value="1"/>
</dbReference>
<dbReference type="SMART" id="SM00353">
    <property type="entry name" value="HLH"/>
    <property type="match status" value="1"/>
</dbReference>
<comment type="subcellular location">
    <subcellularLocation>
        <location evidence="1">Nucleus</location>
    </subcellularLocation>
</comment>
<keyword evidence="2" id="KW-0805">Transcription regulation</keyword>
<keyword evidence="4" id="KW-0804">Transcription</keyword>
<name>A0ABD3LBY4_EUCGL</name>
<dbReference type="InterPro" id="IPR011598">
    <property type="entry name" value="bHLH_dom"/>
</dbReference>
<accession>A0ABD3LBY4</accession>
<keyword evidence="10" id="KW-1185">Reference proteome</keyword>
<dbReference type="GO" id="GO:0006355">
    <property type="term" value="P:regulation of DNA-templated transcription"/>
    <property type="evidence" value="ECO:0007669"/>
    <property type="project" value="UniProtKB-ARBA"/>
</dbReference>
<feature type="compositionally biased region" description="Basic residues" evidence="7">
    <location>
        <begin position="100"/>
        <end position="116"/>
    </location>
</feature>
<keyword evidence="3" id="KW-0238">DNA-binding</keyword>
<evidence type="ECO:0000313" key="10">
    <source>
        <dbReference type="Proteomes" id="UP001634007"/>
    </source>
</evidence>
<dbReference type="FunFam" id="4.10.280.10:FF:000074">
    <property type="entry name" value="Transcription factor ORG2"/>
    <property type="match status" value="1"/>
</dbReference>
<dbReference type="Proteomes" id="UP001634007">
    <property type="component" value="Unassembled WGS sequence"/>
</dbReference>
<evidence type="ECO:0000256" key="4">
    <source>
        <dbReference type="ARBA" id="ARBA00023163"/>
    </source>
</evidence>
<gene>
    <name evidence="9" type="ORF">ACJRO7_010425</name>
</gene>
<reference evidence="9 10" key="1">
    <citation type="submission" date="2024-11" db="EMBL/GenBank/DDBJ databases">
        <title>Chromosome-level genome assembly of Eucalyptus globulus Labill. provides insights into its genome evolution.</title>
        <authorList>
            <person name="Li X."/>
        </authorList>
    </citation>
    <scope>NUCLEOTIDE SEQUENCE [LARGE SCALE GENOMIC DNA]</scope>
    <source>
        <strain evidence="9">CL2024</strain>
        <tissue evidence="9">Fresh tender leaves</tissue>
    </source>
</reference>
<dbReference type="SUPFAM" id="SSF47459">
    <property type="entry name" value="HLH, helix-loop-helix DNA-binding domain"/>
    <property type="match status" value="1"/>
</dbReference>
<feature type="coiled-coil region" evidence="6">
    <location>
        <begin position="223"/>
        <end position="257"/>
    </location>
</feature>
<evidence type="ECO:0000256" key="2">
    <source>
        <dbReference type="ARBA" id="ARBA00023015"/>
    </source>
</evidence>
<dbReference type="GO" id="GO:0010106">
    <property type="term" value="P:cellular response to iron ion starvation"/>
    <property type="evidence" value="ECO:0007669"/>
    <property type="project" value="UniProtKB-ARBA"/>
</dbReference>
<dbReference type="EMBL" id="JBJKBG010000002">
    <property type="protein sequence ID" value="KAL3749315.1"/>
    <property type="molecule type" value="Genomic_DNA"/>
</dbReference>
<dbReference type="InterPro" id="IPR036638">
    <property type="entry name" value="HLH_DNA-bd_sf"/>
</dbReference>
<comment type="caution">
    <text evidence="9">The sequence shown here is derived from an EMBL/GenBank/DDBJ whole genome shotgun (WGS) entry which is preliminary data.</text>
</comment>
<proteinExistence type="predicted"/>
<dbReference type="InterPro" id="IPR015660">
    <property type="entry name" value="MASH1/Ascl1a-like"/>
</dbReference>
<feature type="domain" description="BHLH" evidence="8">
    <location>
        <begin position="181"/>
        <end position="233"/>
    </location>
</feature>
<evidence type="ECO:0000259" key="8">
    <source>
        <dbReference type="PROSITE" id="PS50888"/>
    </source>
</evidence>
<dbReference type="GO" id="GO:0003677">
    <property type="term" value="F:DNA binding"/>
    <property type="evidence" value="ECO:0007669"/>
    <property type="project" value="UniProtKB-KW"/>
</dbReference>
<keyword evidence="6" id="KW-0175">Coiled coil</keyword>
<dbReference type="PROSITE" id="PS50888">
    <property type="entry name" value="BHLH"/>
    <property type="match status" value="1"/>
</dbReference>
<evidence type="ECO:0000256" key="1">
    <source>
        <dbReference type="ARBA" id="ARBA00004123"/>
    </source>
</evidence>
<feature type="region of interest" description="Disordered" evidence="7">
    <location>
        <begin position="72"/>
        <end position="127"/>
    </location>
</feature>
<dbReference type="AlphaFoldDB" id="A0ABD3LBY4"/>
<organism evidence="9 10">
    <name type="scientific">Eucalyptus globulus</name>
    <name type="common">Tasmanian blue gum</name>
    <dbReference type="NCBI Taxonomy" id="34317"/>
    <lineage>
        <taxon>Eukaryota</taxon>
        <taxon>Viridiplantae</taxon>
        <taxon>Streptophyta</taxon>
        <taxon>Embryophyta</taxon>
        <taxon>Tracheophyta</taxon>
        <taxon>Spermatophyta</taxon>
        <taxon>Magnoliopsida</taxon>
        <taxon>eudicotyledons</taxon>
        <taxon>Gunneridae</taxon>
        <taxon>Pentapetalae</taxon>
        <taxon>rosids</taxon>
        <taxon>malvids</taxon>
        <taxon>Myrtales</taxon>
        <taxon>Myrtaceae</taxon>
        <taxon>Myrtoideae</taxon>
        <taxon>Eucalypteae</taxon>
        <taxon>Eucalyptus</taxon>
    </lineage>
</organism>
<dbReference type="CDD" id="cd18914">
    <property type="entry name" value="bHLH_AtORG2_like"/>
    <property type="match status" value="1"/>
</dbReference>
<evidence type="ECO:0000256" key="6">
    <source>
        <dbReference type="SAM" id="Coils"/>
    </source>
</evidence>
<dbReference type="GO" id="GO:0005634">
    <property type="term" value="C:nucleus"/>
    <property type="evidence" value="ECO:0007669"/>
    <property type="project" value="UniProtKB-SubCell"/>
</dbReference>
<evidence type="ECO:0000256" key="7">
    <source>
        <dbReference type="SAM" id="MobiDB-lite"/>
    </source>
</evidence>
<dbReference type="PANTHER" id="PTHR13935">
    <property type="entry name" value="ACHAETE-SCUTE TRANSCRIPTION FACTOR-RELATED"/>
    <property type="match status" value="1"/>
</dbReference>
<evidence type="ECO:0000256" key="3">
    <source>
        <dbReference type="ARBA" id="ARBA00023125"/>
    </source>
</evidence>